<evidence type="ECO:0000256" key="6">
    <source>
        <dbReference type="ARBA" id="ARBA00023285"/>
    </source>
</evidence>
<dbReference type="PANTHER" id="PTHR48101">
    <property type="entry name" value="METHYLMALONYL-COA MUTASE, MITOCHONDRIAL-RELATED"/>
    <property type="match status" value="1"/>
</dbReference>
<evidence type="ECO:0000313" key="11">
    <source>
        <dbReference type="Proteomes" id="UP001150062"/>
    </source>
</evidence>
<dbReference type="FunFam" id="3.20.20.240:FF:000001">
    <property type="entry name" value="Probable methylmalonyl-coa mutase"/>
    <property type="match status" value="1"/>
</dbReference>
<dbReference type="NCBIfam" id="TIGR00640">
    <property type="entry name" value="acid_CoA_mut_C"/>
    <property type="match status" value="1"/>
</dbReference>
<dbReference type="NCBIfam" id="TIGR00641">
    <property type="entry name" value="acid_CoA_mut_N"/>
    <property type="match status" value="1"/>
</dbReference>
<proteinExistence type="inferred from homology"/>
<dbReference type="GO" id="GO:0019678">
    <property type="term" value="P:propionate metabolic process, methylmalonyl pathway"/>
    <property type="evidence" value="ECO:0007669"/>
    <property type="project" value="TreeGrafter"/>
</dbReference>
<comment type="similarity">
    <text evidence="2">Belongs to the methylmalonyl-CoA mutase family.</text>
</comment>
<dbReference type="EMBL" id="JAOAOG010000044">
    <property type="protein sequence ID" value="KAJ6252496.1"/>
    <property type="molecule type" value="Genomic_DNA"/>
</dbReference>
<dbReference type="Proteomes" id="UP001146793">
    <property type="component" value="Unassembled WGS sequence"/>
</dbReference>
<dbReference type="CDD" id="cd03679">
    <property type="entry name" value="MM_CoA_mutase_alpha_like"/>
    <property type="match status" value="1"/>
</dbReference>
<keyword evidence="11" id="KW-1185">Reference proteome</keyword>
<name>A0AAV7YNR1_9EUKA</name>
<dbReference type="CDD" id="cd02071">
    <property type="entry name" value="MM_CoA_mut_B12_BD"/>
    <property type="match status" value="1"/>
</dbReference>
<evidence type="ECO:0000313" key="9">
    <source>
        <dbReference type="EMBL" id="KAJ6252496.1"/>
    </source>
</evidence>
<dbReference type="Pfam" id="PF01642">
    <property type="entry name" value="MM_CoA_mutase"/>
    <property type="match status" value="1"/>
</dbReference>
<dbReference type="Proteomes" id="UP001150062">
    <property type="component" value="Unassembled WGS sequence"/>
</dbReference>
<dbReference type="InterPro" id="IPR016176">
    <property type="entry name" value="Cbl-dep_enz_cat"/>
</dbReference>
<evidence type="ECO:0000313" key="10">
    <source>
        <dbReference type="Proteomes" id="UP001146793"/>
    </source>
</evidence>
<feature type="domain" description="B12-binding" evidence="7">
    <location>
        <begin position="609"/>
        <end position="741"/>
    </location>
</feature>
<gene>
    <name evidence="8" type="ORF">M0812_23484</name>
    <name evidence="9" type="ORF">M0813_14174</name>
</gene>
<evidence type="ECO:0000313" key="8">
    <source>
        <dbReference type="EMBL" id="KAJ3430476.1"/>
    </source>
</evidence>
<keyword evidence="4" id="KW-0479">Metal-binding</keyword>
<protein>
    <submittedName>
        <fullName evidence="8">Methylmalonyl-coa mutase</fullName>
    </submittedName>
</protein>
<keyword evidence="3" id="KW-0846">Cobalamin</keyword>
<evidence type="ECO:0000256" key="5">
    <source>
        <dbReference type="ARBA" id="ARBA00023235"/>
    </source>
</evidence>
<accession>A0AAV7YNR1</accession>
<dbReference type="NCBIfam" id="NF006944">
    <property type="entry name" value="PRK09426.1"/>
    <property type="match status" value="1"/>
</dbReference>
<sequence>MFCLHNSKSFLSSNFLVKASTFQFIGRALSKIKFNAQWEKLAKKELCGKDPKSLLYVSPENITLKPVYFEEDRKGKKGEIPGVFPLTRGHYATMYTGRKHTIRQYSGFSTAQESNQLYKKNLKAGQTGLSVAFSLSTHRGYDSDNPRVAGDVGMAGVAIDTVEDMKILFSGIPLDKHSVSMTMNGAVLPILAFFIVAGEEQGVRQEELRGTIQNDILKEYMVRNTFIYPPKPSMHIISDIMAYMSKKLPRYNTISISGFHIQEAGADKSTELAITIADGLEYIDAAIKHGLDIDDVAPRLSFFFGVGMDFYMEIAKLRAARRLWAKLIQEKYHPKKRESLMLRTHCQTSGWSLTEQDPYNNIIRTTIEAMAAMFGQTQSLHTDSFDEAIGLPTEFSSRLARNTQVILQEETNIPKVIDPWGGSYLMESLTDQLEEKALEFIKEIEELGGMTKAIASGIPKLRIEATAARKQARIDSGLDTIVGVNKFHLENEEPIEARIIDNTQVRLEQIASIKKVKQERNDKKAMECLQAITECAKTGEGNLLDLSIHAARARCTVGEISQALEKVYGRYQLTHSIVQGAYKGSFINKEDFDNLANQVEDFKTKVGRRPRILAGKLGQDGHDRGIKVIASGFSDLGFDVDVGPLFQTPHELAKDAVTSDVDCIGVSSLAAGHKTLLPDLISELKKMGADDIVVICGGVIPHKDYNYLYEKGVHLVFGPGTKILKCAQRTLNKIKEMKKIY</sequence>
<comment type="cofactor">
    <cofactor evidence="1">
        <name>adenosylcob(III)alamin</name>
        <dbReference type="ChEBI" id="CHEBI:18408"/>
    </cofactor>
</comment>
<dbReference type="SUPFAM" id="SSF52242">
    <property type="entry name" value="Cobalamin (vitamin B12)-binding domain"/>
    <property type="match status" value="1"/>
</dbReference>
<dbReference type="Gene3D" id="3.20.20.240">
    <property type="entry name" value="Methylmalonyl-CoA mutase"/>
    <property type="match status" value="1"/>
</dbReference>
<comment type="caution">
    <text evidence="8">The sequence shown here is derived from an EMBL/GenBank/DDBJ whole genome shotgun (WGS) entry which is preliminary data.</text>
</comment>
<dbReference type="InterPro" id="IPR006158">
    <property type="entry name" value="Cobalamin-bd"/>
</dbReference>
<evidence type="ECO:0000256" key="1">
    <source>
        <dbReference type="ARBA" id="ARBA00001922"/>
    </source>
</evidence>
<keyword evidence="6" id="KW-0170">Cobalt</keyword>
<dbReference type="SUPFAM" id="SSF51703">
    <property type="entry name" value="Cobalamin (vitamin B12)-dependent enzymes"/>
    <property type="match status" value="1"/>
</dbReference>
<dbReference type="GO" id="GO:0005739">
    <property type="term" value="C:mitochondrion"/>
    <property type="evidence" value="ECO:0007669"/>
    <property type="project" value="TreeGrafter"/>
</dbReference>
<dbReference type="GO" id="GO:0031419">
    <property type="term" value="F:cobalamin binding"/>
    <property type="evidence" value="ECO:0007669"/>
    <property type="project" value="UniProtKB-KW"/>
</dbReference>
<dbReference type="Gene3D" id="3.40.50.280">
    <property type="entry name" value="Cobalamin-binding domain"/>
    <property type="match status" value="1"/>
</dbReference>
<evidence type="ECO:0000256" key="3">
    <source>
        <dbReference type="ARBA" id="ARBA00022628"/>
    </source>
</evidence>
<dbReference type="EMBL" id="JANTQA010000051">
    <property type="protein sequence ID" value="KAJ3430476.1"/>
    <property type="molecule type" value="Genomic_DNA"/>
</dbReference>
<dbReference type="GO" id="GO:0004494">
    <property type="term" value="F:methylmalonyl-CoA mutase activity"/>
    <property type="evidence" value="ECO:0007669"/>
    <property type="project" value="UniProtKB-EC"/>
</dbReference>
<dbReference type="Pfam" id="PF02310">
    <property type="entry name" value="B12-binding"/>
    <property type="match status" value="1"/>
</dbReference>
<evidence type="ECO:0000256" key="2">
    <source>
        <dbReference type="ARBA" id="ARBA00008465"/>
    </source>
</evidence>
<dbReference type="InterPro" id="IPR006159">
    <property type="entry name" value="Acid_CoA_mut_C"/>
</dbReference>
<dbReference type="PROSITE" id="PS51332">
    <property type="entry name" value="B12_BINDING"/>
    <property type="match status" value="1"/>
</dbReference>
<dbReference type="InterPro" id="IPR006099">
    <property type="entry name" value="MeMalonylCoA_mutase_a/b_cat"/>
</dbReference>
<dbReference type="AlphaFoldDB" id="A0AAV7YNR1"/>
<reference evidence="8" key="2">
    <citation type="submission" date="2022-08" db="EMBL/GenBank/DDBJ databases">
        <title>Novel sulphate-reducing endosymbionts in the free-living metamonad Anaeramoeba.</title>
        <authorList>
            <person name="Jerlstrom-Hultqvist J."/>
            <person name="Cepicka I."/>
            <person name="Gallot-Lavallee L."/>
            <person name="Salas-Leiva D."/>
            <person name="Curtis B.A."/>
            <person name="Zahonova K."/>
            <person name="Pipaliya S."/>
            <person name="Dacks J."/>
            <person name="Roger A.J."/>
        </authorList>
    </citation>
    <scope>NUCLEOTIDE SEQUENCE</scope>
    <source>
        <strain evidence="8">Busselton2</strain>
    </source>
</reference>
<dbReference type="GO" id="GO:0046872">
    <property type="term" value="F:metal ion binding"/>
    <property type="evidence" value="ECO:0007669"/>
    <property type="project" value="UniProtKB-KW"/>
</dbReference>
<reference evidence="9" key="1">
    <citation type="submission" date="2022-08" db="EMBL/GenBank/DDBJ databases">
        <title>Novel sulfate-reducing endosymbionts in the free-living metamonad Anaeramoeba.</title>
        <authorList>
            <person name="Jerlstrom-Hultqvist J."/>
            <person name="Cepicka I."/>
            <person name="Gallot-Lavallee L."/>
            <person name="Salas-Leiva D."/>
            <person name="Curtis B.A."/>
            <person name="Zahonova K."/>
            <person name="Pipaliya S."/>
            <person name="Dacks J."/>
            <person name="Roger A.J."/>
        </authorList>
    </citation>
    <scope>NUCLEOTIDE SEQUENCE</scope>
    <source>
        <strain evidence="9">Schooner1</strain>
    </source>
</reference>
<dbReference type="InterPro" id="IPR006098">
    <property type="entry name" value="MMCoA_mutase_a_cat"/>
</dbReference>
<organism evidence="8 10">
    <name type="scientific">Anaeramoeba flamelloides</name>
    <dbReference type="NCBI Taxonomy" id="1746091"/>
    <lineage>
        <taxon>Eukaryota</taxon>
        <taxon>Metamonada</taxon>
        <taxon>Anaeramoebidae</taxon>
        <taxon>Anaeramoeba</taxon>
    </lineage>
</organism>
<dbReference type="InterPro" id="IPR036724">
    <property type="entry name" value="Cobalamin-bd_sf"/>
</dbReference>
<keyword evidence="5" id="KW-0413">Isomerase</keyword>
<dbReference type="PANTHER" id="PTHR48101:SF4">
    <property type="entry name" value="METHYLMALONYL-COA MUTASE, MITOCHONDRIAL"/>
    <property type="match status" value="1"/>
</dbReference>
<evidence type="ECO:0000256" key="4">
    <source>
        <dbReference type="ARBA" id="ARBA00022723"/>
    </source>
</evidence>
<evidence type="ECO:0000259" key="7">
    <source>
        <dbReference type="PROSITE" id="PS51332"/>
    </source>
</evidence>